<proteinExistence type="predicted"/>
<dbReference type="AlphaFoldDB" id="A0A4R2B3R1"/>
<dbReference type="Proteomes" id="UP000295689">
    <property type="component" value="Unassembled WGS sequence"/>
</dbReference>
<dbReference type="EMBL" id="SLVV01000013">
    <property type="protein sequence ID" value="TCN21086.1"/>
    <property type="molecule type" value="Genomic_DNA"/>
</dbReference>
<reference evidence="1 2" key="1">
    <citation type="journal article" date="2015" name="Stand. Genomic Sci.">
        <title>Genomic Encyclopedia of Bacterial and Archaeal Type Strains, Phase III: the genomes of soil and plant-associated and newly described type strains.</title>
        <authorList>
            <person name="Whitman W.B."/>
            <person name="Woyke T."/>
            <person name="Klenk H.P."/>
            <person name="Zhou Y."/>
            <person name="Lilburn T.G."/>
            <person name="Beck B.J."/>
            <person name="De Vos P."/>
            <person name="Vandamme P."/>
            <person name="Eisen J.A."/>
            <person name="Garrity G."/>
            <person name="Hugenholtz P."/>
            <person name="Kyrpides N.C."/>
        </authorList>
    </citation>
    <scope>NUCLEOTIDE SEQUENCE [LARGE SCALE GENOMIC DNA]</scope>
    <source>
        <strain evidence="1 2">CV53</strain>
    </source>
</reference>
<name>A0A4R2B3R1_9BACI</name>
<accession>A0A4R2B3R1</accession>
<sequence length="195" mass="23162">MGRIGPIIENGKKVGKLIIENRKEITAAITALSAGGKVIKENIDNKKETNKTEEKLHHRKVRYNQYKKILMELDSKNRNELFQYILEVEQFIQQIKNEENKELGVKKPIHKNRIKNWNDILIQIKDKMDAKDYLEYIKIYNNPNYHSEYFQGFEGVAEKFKKLNNREKYDDLLKYIAEITNRGIEQIKKDFSLND</sequence>
<gene>
    <name evidence="1" type="ORF">EV146_11310</name>
</gene>
<dbReference type="RefSeq" id="WP_132010709.1">
    <property type="nucleotide sequence ID" value="NZ_JABUHM010000010.1"/>
</dbReference>
<protein>
    <submittedName>
        <fullName evidence="1">Uncharacterized protein</fullName>
    </submittedName>
</protein>
<organism evidence="1 2">
    <name type="scientific">Mesobacillus foraminis</name>
    <dbReference type="NCBI Taxonomy" id="279826"/>
    <lineage>
        <taxon>Bacteria</taxon>
        <taxon>Bacillati</taxon>
        <taxon>Bacillota</taxon>
        <taxon>Bacilli</taxon>
        <taxon>Bacillales</taxon>
        <taxon>Bacillaceae</taxon>
        <taxon>Mesobacillus</taxon>
    </lineage>
</organism>
<keyword evidence="2" id="KW-1185">Reference proteome</keyword>
<evidence type="ECO:0000313" key="2">
    <source>
        <dbReference type="Proteomes" id="UP000295689"/>
    </source>
</evidence>
<evidence type="ECO:0000313" key="1">
    <source>
        <dbReference type="EMBL" id="TCN21086.1"/>
    </source>
</evidence>
<comment type="caution">
    <text evidence="1">The sequence shown here is derived from an EMBL/GenBank/DDBJ whole genome shotgun (WGS) entry which is preliminary data.</text>
</comment>